<dbReference type="SUPFAM" id="SSF54791">
    <property type="entry name" value="Eukaryotic type KH-domain (KH-domain type I)"/>
    <property type="match status" value="3"/>
</dbReference>
<reference evidence="4 5" key="2">
    <citation type="submission" date="2018-11" db="EMBL/GenBank/DDBJ databases">
        <authorList>
            <consortium name="Pathogen Informatics"/>
        </authorList>
    </citation>
    <scope>NUCLEOTIDE SEQUENCE [LARGE SCALE GENOMIC DNA]</scope>
</reference>
<evidence type="ECO:0000256" key="2">
    <source>
        <dbReference type="PROSITE-ProRule" id="PRU00117"/>
    </source>
</evidence>
<evidence type="ECO:0000259" key="3">
    <source>
        <dbReference type="SMART" id="SM00322"/>
    </source>
</evidence>
<dbReference type="AlphaFoldDB" id="A0A183E451"/>
<dbReference type="PROSITE" id="PS50084">
    <property type="entry name" value="KH_TYPE_1"/>
    <property type="match status" value="3"/>
</dbReference>
<dbReference type="Proteomes" id="UP000271098">
    <property type="component" value="Unassembled WGS sequence"/>
</dbReference>
<dbReference type="PANTHER" id="PTHR10288">
    <property type="entry name" value="KH DOMAIN CONTAINING RNA BINDING PROTEIN"/>
    <property type="match status" value="1"/>
</dbReference>
<dbReference type="SMART" id="SM00322">
    <property type="entry name" value="KH"/>
    <property type="match status" value="3"/>
</dbReference>
<dbReference type="InterPro" id="IPR004087">
    <property type="entry name" value="KH_dom"/>
</dbReference>
<protein>
    <submittedName>
        <fullName evidence="6">Far upstream element-binding protein 1</fullName>
    </submittedName>
</protein>
<feature type="domain" description="K Homology" evidence="3">
    <location>
        <begin position="233"/>
        <end position="292"/>
    </location>
</feature>
<dbReference type="CDD" id="cd22397">
    <property type="entry name" value="KH-I_FUBP_rpt2"/>
    <property type="match status" value="1"/>
</dbReference>
<dbReference type="GO" id="GO:0003723">
    <property type="term" value="F:RNA binding"/>
    <property type="evidence" value="ECO:0007669"/>
    <property type="project" value="UniProtKB-UniRule"/>
</dbReference>
<organism evidence="6">
    <name type="scientific">Gongylonema pulchrum</name>
    <dbReference type="NCBI Taxonomy" id="637853"/>
    <lineage>
        <taxon>Eukaryota</taxon>
        <taxon>Metazoa</taxon>
        <taxon>Ecdysozoa</taxon>
        <taxon>Nematoda</taxon>
        <taxon>Chromadorea</taxon>
        <taxon>Rhabditida</taxon>
        <taxon>Spirurina</taxon>
        <taxon>Spiruromorpha</taxon>
        <taxon>Spiruroidea</taxon>
        <taxon>Gongylonematidae</taxon>
        <taxon>Gongylonema</taxon>
    </lineage>
</organism>
<evidence type="ECO:0000313" key="5">
    <source>
        <dbReference type="Proteomes" id="UP000271098"/>
    </source>
</evidence>
<feature type="domain" description="K Homology" evidence="3">
    <location>
        <begin position="59"/>
        <end position="131"/>
    </location>
</feature>
<dbReference type="Gene3D" id="3.30.1370.10">
    <property type="entry name" value="K Homology domain, type 1"/>
    <property type="match status" value="4"/>
</dbReference>
<dbReference type="Pfam" id="PF00013">
    <property type="entry name" value="KH_1"/>
    <property type="match status" value="3"/>
</dbReference>
<keyword evidence="2" id="KW-0694">RNA-binding</keyword>
<keyword evidence="5" id="KW-1185">Reference proteome</keyword>
<dbReference type="WBParaSite" id="GPUH_0001576401-mRNA-1">
    <property type="protein sequence ID" value="GPUH_0001576401-mRNA-1"/>
    <property type="gene ID" value="GPUH_0001576401"/>
</dbReference>
<evidence type="ECO:0000313" key="6">
    <source>
        <dbReference type="WBParaSite" id="GPUH_0001576401-mRNA-1"/>
    </source>
</evidence>
<sequence>MSPESDGNNMRQCTLQGSKIAVDRARAMINEVIARAGNRPPPNRPGHFDGGLPVGGAGRQITHEMLIPGSKCGLVIGKGGETIKNIQEQTGVKMVMIQQNQESGGQPKPLRILGDPEKVENARRMVEEILQSREDHPPGQYGFPGSFGMGGGGGQRSIGEVIVPRASVGMIIGKGGETIKRLAAESGAKIQFKPDEDQSTPERCAVIQGTTEQIAKATQFISDLVKKSGAAGGAEMFYMHVPSNKTGLVIGKGGETIKQLSRDPPPNASEKVFIIKGTPYQIHHAQHIIRIK</sequence>
<evidence type="ECO:0000313" key="4">
    <source>
        <dbReference type="EMBL" id="VDN26577.1"/>
    </source>
</evidence>
<reference evidence="6" key="1">
    <citation type="submission" date="2016-06" db="UniProtKB">
        <authorList>
            <consortium name="WormBaseParasite"/>
        </authorList>
    </citation>
    <scope>IDENTIFICATION</scope>
</reference>
<dbReference type="OrthoDB" id="5204190at2759"/>
<evidence type="ECO:0000256" key="1">
    <source>
        <dbReference type="ARBA" id="ARBA00022737"/>
    </source>
</evidence>
<gene>
    <name evidence="4" type="ORF">GPUH_LOCUS15739</name>
</gene>
<proteinExistence type="predicted"/>
<name>A0A183E451_9BILA</name>
<dbReference type="EMBL" id="UYRT01082859">
    <property type="protein sequence ID" value="VDN26577.1"/>
    <property type="molecule type" value="Genomic_DNA"/>
</dbReference>
<feature type="domain" description="K Homology" evidence="3">
    <location>
        <begin position="155"/>
        <end position="226"/>
    </location>
</feature>
<dbReference type="InterPro" id="IPR004088">
    <property type="entry name" value="KH_dom_type_1"/>
</dbReference>
<dbReference type="InterPro" id="IPR036612">
    <property type="entry name" value="KH_dom_type_1_sf"/>
</dbReference>
<keyword evidence="1" id="KW-0677">Repeat</keyword>
<dbReference type="CDD" id="cd22398">
    <property type="entry name" value="KH-I_FUBP_rpt3"/>
    <property type="match status" value="1"/>
</dbReference>
<accession>A0A183E451</accession>